<accession>A0A1I2JAH9</accession>
<dbReference type="AlphaFoldDB" id="A0A1I2JAH9"/>
<evidence type="ECO:0000313" key="2">
    <source>
        <dbReference type="Proteomes" id="UP000199400"/>
    </source>
</evidence>
<dbReference type="Proteomes" id="UP000199400">
    <property type="component" value="Unassembled WGS sequence"/>
</dbReference>
<gene>
    <name evidence="1" type="ORF">SAMN02745121_09190</name>
</gene>
<evidence type="ECO:0000313" key="1">
    <source>
        <dbReference type="EMBL" id="SFF49701.1"/>
    </source>
</evidence>
<name>A0A1I2JAH9_9BACT</name>
<organism evidence="1 2">
    <name type="scientific">Nannocystis exedens</name>
    <dbReference type="NCBI Taxonomy" id="54"/>
    <lineage>
        <taxon>Bacteria</taxon>
        <taxon>Pseudomonadati</taxon>
        <taxon>Myxococcota</taxon>
        <taxon>Polyangia</taxon>
        <taxon>Nannocystales</taxon>
        <taxon>Nannocystaceae</taxon>
        <taxon>Nannocystis</taxon>
    </lineage>
</organism>
<reference evidence="2" key="1">
    <citation type="submission" date="2016-10" db="EMBL/GenBank/DDBJ databases">
        <authorList>
            <person name="Varghese N."/>
            <person name="Submissions S."/>
        </authorList>
    </citation>
    <scope>NUCLEOTIDE SEQUENCE [LARGE SCALE GENOMIC DNA]</scope>
    <source>
        <strain evidence="2">ATCC 25963</strain>
    </source>
</reference>
<feature type="non-terminal residue" evidence="1">
    <location>
        <position position="172"/>
    </location>
</feature>
<dbReference type="Pfam" id="PF09617">
    <property type="entry name" value="Cas_GSU0053"/>
    <property type="match status" value="1"/>
</dbReference>
<dbReference type="EMBL" id="FOMX01000136">
    <property type="protein sequence ID" value="SFF49701.1"/>
    <property type="molecule type" value="Genomic_DNA"/>
</dbReference>
<protein>
    <submittedName>
        <fullName evidence="1">CRISPR-associated protein GSU0053/csb1, Dpsyc system</fullName>
    </submittedName>
</protein>
<dbReference type="InterPro" id="IPR013403">
    <property type="entry name" value="CRISPR-assoc_prot_Csb1/Cas7u"/>
</dbReference>
<dbReference type="RefSeq" id="WP_100793617.1">
    <property type="nucleotide sequence ID" value="NZ_FOMX01000136.1"/>
</dbReference>
<keyword evidence="2" id="KW-1185">Reference proteome</keyword>
<proteinExistence type="predicted"/>
<dbReference type="NCBIfam" id="TIGR02570">
    <property type="entry name" value="cas7_GSU0053"/>
    <property type="match status" value="1"/>
</dbReference>
<sequence>MTRLDLPSAPRLLLEADLRPIQGTRFQPTGFPDLGAATYRLPDERGTEMLLVESAQSVANRLESAVWDDAEDDLVAPLRGLPYVKVVRDGKALTNSLLEAHRLNSVYIEKSDAFDTIRAAVGYVSGQPFDRQTFVRALCKYDPGCLLHGVFLESIAGVLRLPRALSGFIEAR</sequence>